<sequence>MHITRYTDYSLRVLIYLALHQERLVTIQEIADSYQVSRNHLMKVVHQLNRSGHIETVRGKHGGMRLAQAPEAINIGALVRQTEQDLSLVECFSADNRCVIAPACGLKGIFGEALAAFLATLDRYTLEDALPASQQRQLLTLLDAVSVHPTASG</sequence>
<keyword evidence="1" id="KW-0238">DNA-binding</keyword>
<proteinExistence type="predicted"/>
<organism evidence="2 3">
    <name type="scientific">Marinobacter xestospongiae</name>
    <dbReference type="NCBI Taxonomy" id="994319"/>
    <lineage>
        <taxon>Bacteria</taxon>
        <taxon>Pseudomonadati</taxon>
        <taxon>Pseudomonadota</taxon>
        <taxon>Gammaproteobacteria</taxon>
        <taxon>Pseudomonadales</taxon>
        <taxon>Marinobacteraceae</taxon>
        <taxon>Marinobacter</taxon>
    </lineage>
</organism>
<evidence type="ECO:0000313" key="2">
    <source>
        <dbReference type="EMBL" id="MDV2077425.1"/>
    </source>
</evidence>
<protein>
    <submittedName>
        <fullName evidence="2">Rrf2 family transcriptional regulator</fullName>
    </submittedName>
</protein>
<dbReference type="EMBL" id="JAWIIJ010000001">
    <property type="protein sequence ID" value="MDV2077425.1"/>
    <property type="molecule type" value="Genomic_DNA"/>
</dbReference>
<comment type="caution">
    <text evidence="2">The sequence shown here is derived from an EMBL/GenBank/DDBJ whole genome shotgun (WGS) entry which is preliminary data.</text>
</comment>
<reference evidence="2 3" key="1">
    <citation type="submission" date="2023-10" db="EMBL/GenBank/DDBJ databases">
        <title>Characteristics and mechanism of a salt-tolerant marine origin heterotrophic nitrifying- aerobic denitrifying bacteria Marinobacter xestospongiae HN1.</title>
        <authorList>
            <person name="Qi R."/>
        </authorList>
    </citation>
    <scope>NUCLEOTIDE SEQUENCE [LARGE SCALE GENOMIC DNA]</scope>
    <source>
        <strain evidence="2 3">HN1</strain>
    </source>
</reference>
<name>A0ABU3VT36_9GAMM</name>
<dbReference type="PANTHER" id="PTHR33221:SF4">
    <property type="entry name" value="HTH-TYPE TRANSCRIPTIONAL REPRESSOR NSRR"/>
    <property type="match status" value="1"/>
</dbReference>
<dbReference type="NCBIfam" id="TIGR00738">
    <property type="entry name" value="rrf2_super"/>
    <property type="match status" value="1"/>
</dbReference>
<dbReference type="InterPro" id="IPR036388">
    <property type="entry name" value="WH-like_DNA-bd_sf"/>
</dbReference>
<gene>
    <name evidence="2" type="ORF">RYS15_01965</name>
</gene>
<evidence type="ECO:0000256" key="1">
    <source>
        <dbReference type="ARBA" id="ARBA00023125"/>
    </source>
</evidence>
<dbReference type="Proteomes" id="UP001269819">
    <property type="component" value="Unassembled WGS sequence"/>
</dbReference>
<dbReference type="PROSITE" id="PS51197">
    <property type="entry name" value="HTH_RRF2_2"/>
    <property type="match status" value="1"/>
</dbReference>
<dbReference type="RefSeq" id="WP_227172161.1">
    <property type="nucleotide sequence ID" value="NZ_BAABBC010000039.1"/>
</dbReference>
<evidence type="ECO:0000313" key="3">
    <source>
        <dbReference type="Proteomes" id="UP001269819"/>
    </source>
</evidence>
<dbReference type="PANTHER" id="PTHR33221">
    <property type="entry name" value="WINGED HELIX-TURN-HELIX TRANSCRIPTIONAL REGULATOR, RRF2 FAMILY"/>
    <property type="match status" value="1"/>
</dbReference>
<dbReference type="Gene3D" id="1.10.10.10">
    <property type="entry name" value="Winged helix-like DNA-binding domain superfamily/Winged helix DNA-binding domain"/>
    <property type="match status" value="1"/>
</dbReference>
<dbReference type="Pfam" id="PF02082">
    <property type="entry name" value="Rrf2"/>
    <property type="match status" value="1"/>
</dbReference>
<dbReference type="InterPro" id="IPR000944">
    <property type="entry name" value="Tscrpt_reg_Rrf2"/>
</dbReference>
<keyword evidence="3" id="KW-1185">Reference proteome</keyword>
<accession>A0ABU3VT36</accession>
<dbReference type="SUPFAM" id="SSF46785">
    <property type="entry name" value="Winged helix' DNA-binding domain"/>
    <property type="match status" value="1"/>
</dbReference>
<dbReference type="InterPro" id="IPR036390">
    <property type="entry name" value="WH_DNA-bd_sf"/>
</dbReference>